<dbReference type="Proteomes" id="UP000004410">
    <property type="component" value="Unassembled WGS sequence"/>
</dbReference>
<dbReference type="AlphaFoldDB" id="A7B3A7"/>
<gene>
    <name evidence="1" type="ORF">RUMGNA_02035</name>
</gene>
<comment type="caution">
    <text evidence="1">The sequence shown here is derived from an EMBL/GenBank/DDBJ whole genome shotgun (WGS) entry which is preliminary data.</text>
</comment>
<protein>
    <submittedName>
        <fullName evidence="1">Uncharacterized protein</fullName>
    </submittedName>
</protein>
<proteinExistence type="predicted"/>
<name>A7B3A7_MEDG7</name>
<evidence type="ECO:0000313" key="2">
    <source>
        <dbReference type="Proteomes" id="UP000004410"/>
    </source>
</evidence>
<accession>A7B3A7</accession>
<organism evidence="1 2">
    <name type="scientific">Mediterraneibacter gnavus (strain ATCC 29149 / DSM 114966 / JCM 6515 / VPI C7-9)</name>
    <name type="common">Ruminococcus gnavus</name>
    <dbReference type="NCBI Taxonomy" id="411470"/>
    <lineage>
        <taxon>Bacteria</taxon>
        <taxon>Bacillati</taxon>
        <taxon>Bacillota</taxon>
        <taxon>Clostridia</taxon>
        <taxon>Lachnospirales</taxon>
        <taxon>Lachnospiraceae</taxon>
        <taxon>Mediterraneibacter</taxon>
    </lineage>
</organism>
<dbReference type="EMBL" id="AAYG02000016">
    <property type="protein sequence ID" value="EDN77433.1"/>
    <property type="molecule type" value="Genomic_DNA"/>
</dbReference>
<sequence length="54" mass="6570">MKLEDALKQNPYDKTRGSKGAYIRYLRYTVDGWYSKKSEEIRKQIDRDKITKER</sequence>
<evidence type="ECO:0000313" key="1">
    <source>
        <dbReference type="EMBL" id="EDN77433.1"/>
    </source>
</evidence>
<reference evidence="1 2" key="1">
    <citation type="submission" date="2007-04" db="EMBL/GenBank/DDBJ databases">
        <authorList>
            <person name="Fulton L."/>
            <person name="Clifton S."/>
            <person name="Fulton B."/>
            <person name="Xu J."/>
            <person name="Minx P."/>
            <person name="Pepin K.H."/>
            <person name="Johnson M."/>
            <person name="Thiruvilangam P."/>
            <person name="Bhonagiri V."/>
            <person name="Nash W.E."/>
            <person name="Mardis E.R."/>
            <person name="Wilson R.K."/>
        </authorList>
    </citation>
    <scope>NUCLEOTIDE SEQUENCE [LARGE SCALE GENOMIC DNA]</scope>
    <source>
        <strain evidence="1 2">ATCC 29149</strain>
    </source>
</reference>
<reference evidence="1 2" key="2">
    <citation type="submission" date="2007-06" db="EMBL/GenBank/DDBJ databases">
        <title>Draft genome sequence of Ruminococcus gnavus (ATCC 29149).</title>
        <authorList>
            <person name="Sudarsanam P."/>
            <person name="Ley R."/>
            <person name="Guruge J."/>
            <person name="Turnbaugh P.J."/>
            <person name="Mahowald M."/>
            <person name="Liep D."/>
            <person name="Gordon J."/>
        </authorList>
    </citation>
    <scope>NUCLEOTIDE SEQUENCE [LARGE SCALE GENOMIC DNA]</scope>
    <source>
        <strain evidence="1 2">ATCC 29149</strain>
    </source>
</reference>
<dbReference type="PaxDb" id="411470-RUMGNA_02035"/>
<dbReference type="eggNOG" id="ENOG5030GFQ">
    <property type="taxonomic scope" value="Bacteria"/>
</dbReference>